<accession>A0ABQ7TX62</accession>
<dbReference type="EMBL" id="JAIVGD010000028">
    <property type="protein sequence ID" value="KAH0738707.1"/>
    <property type="molecule type" value="Genomic_DNA"/>
</dbReference>
<evidence type="ECO:0000313" key="2">
    <source>
        <dbReference type="Proteomes" id="UP000826656"/>
    </source>
</evidence>
<reference evidence="1 2" key="1">
    <citation type="journal article" date="2021" name="bioRxiv">
        <title>Chromosome-scale and haplotype-resolved genome assembly of a tetraploid potato cultivar.</title>
        <authorList>
            <person name="Sun H."/>
            <person name="Jiao W.-B."/>
            <person name="Krause K."/>
            <person name="Campoy J.A."/>
            <person name="Goel M."/>
            <person name="Folz-Donahue K."/>
            <person name="Kukat C."/>
            <person name="Huettel B."/>
            <person name="Schneeberger K."/>
        </authorList>
    </citation>
    <scope>NUCLEOTIDE SEQUENCE [LARGE SCALE GENOMIC DNA]</scope>
    <source>
        <strain evidence="1">SolTubOtavaFocal</strain>
        <tissue evidence="1">Leaves</tissue>
    </source>
</reference>
<sequence length="122" mass="13814">MDCQQLVDKIIARIQAAYAKHLSYAGRLQIVMTVPFSIHNFWGAVFILPQNVLKEIDRKCREFLWNATAEKRKIALVAWDKVCVPKKFGGLNIKECCKWNIASVGTQTLSQQPGVHWSTTPG</sequence>
<dbReference type="Proteomes" id="UP000826656">
    <property type="component" value="Unassembled WGS sequence"/>
</dbReference>
<comment type="caution">
    <text evidence="1">The sequence shown here is derived from an EMBL/GenBank/DDBJ whole genome shotgun (WGS) entry which is preliminary data.</text>
</comment>
<gene>
    <name evidence="1" type="ORF">KY290_037412</name>
</gene>
<protein>
    <submittedName>
        <fullName evidence="1">Uncharacterized protein</fullName>
    </submittedName>
</protein>
<evidence type="ECO:0000313" key="1">
    <source>
        <dbReference type="EMBL" id="KAH0738707.1"/>
    </source>
</evidence>
<dbReference type="PANTHER" id="PTHR33116:SF84">
    <property type="entry name" value="RNA-DIRECTED DNA POLYMERASE"/>
    <property type="match status" value="1"/>
</dbReference>
<keyword evidence="2" id="KW-1185">Reference proteome</keyword>
<dbReference type="PANTHER" id="PTHR33116">
    <property type="entry name" value="REVERSE TRANSCRIPTASE ZINC-BINDING DOMAIN-CONTAINING PROTEIN-RELATED-RELATED"/>
    <property type="match status" value="1"/>
</dbReference>
<name>A0ABQ7TX62_SOLTU</name>
<organism evidence="1 2">
    <name type="scientific">Solanum tuberosum</name>
    <name type="common">Potato</name>
    <dbReference type="NCBI Taxonomy" id="4113"/>
    <lineage>
        <taxon>Eukaryota</taxon>
        <taxon>Viridiplantae</taxon>
        <taxon>Streptophyta</taxon>
        <taxon>Embryophyta</taxon>
        <taxon>Tracheophyta</taxon>
        <taxon>Spermatophyta</taxon>
        <taxon>Magnoliopsida</taxon>
        <taxon>eudicotyledons</taxon>
        <taxon>Gunneridae</taxon>
        <taxon>Pentapetalae</taxon>
        <taxon>asterids</taxon>
        <taxon>lamiids</taxon>
        <taxon>Solanales</taxon>
        <taxon>Solanaceae</taxon>
        <taxon>Solanoideae</taxon>
        <taxon>Solaneae</taxon>
        <taxon>Solanum</taxon>
    </lineage>
</organism>
<proteinExistence type="predicted"/>